<name>A0A248UGG4_9HYPH</name>
<dbReference type="Proteomes" id="UP000215256">
    <property type="component" value="Chromosome 1"/>
</dbReference>
<dbReference type="EMBL" id="CP022604">
    <property type="protein sequence ID" value="ASV85640.1"/>
    <property type="molecule type" value="Genomic_DNA"/>
</dbReference>
<organism evidence="1 2">
    <name type="scientific">Ochrobactrum quorumnocens</name>
    <dbReference type="NCBI Taxonomy" id="271865"/>
    <lineage>
        <taxon>Bacteria</taxon>
        <taxon>Pseudomonadati</taxon>
        <taxon>Pseudomonadota</taxon>
        <taxon>Alphaproteobacteria</taxon>
        <taxon>Hyphomicrobiales</taxon>
        <taxon>Brucellaceae</taxon>
        <taxon>Brucella/Ochrobactrum group</taxon>
        <taxon>Ochrobactrum</taxon>
    </lineage>
</organism>
<dbReference type="AlphaFoldDB" id="A0A248UGG4"/>
<dbReference type="KEGG" id="och:CES85_0367"/>
<proteinExistence type="predicted"/>
<reference evidence="1 2" key="1">
    <citation type="submission" date="2017-07" db="EMBL/GenBank/DDBJ databases">
        <title>Phylogenetic study on the rhizospheric bacterium Ochrobactrum sp. A44.</title>
        <authorList>
            <person name="Krzyzanowska D.M."/>
            <person name="Ossowicki A."/>
            <person name="Rajewska M."/>
            <person name="Maciag T."/>
            <person name="Kaczynski Z."/>
            <person name="Czerwicka M."/>
            <person name="Jafra S."/>
        </authorList>
    </citation>
    <scope>NUCLEOTIDE SEQUENCE [LARGE SCALE GENOMIC DNA]</scope>
    <source>
        <strain evidence="1 2">A44</strain>
    </source>
</reference>
<evidence type="ECO:0000313" key="1">
    <source>
        <dbReference type="EMBL" id="ASV85640.1"/>
    </source>
</evidence>
<sequence>MERIPKSAKRFSVKMRVNKDRVHPEQFKTGPGFHVLGTNSQIEPNRSTIFGSFLRRQPERPARTL</sequence>
<protein>
    <submittedName>
        <fullName evidence="1">Uncharacterized protein</fullName>
    </submittedName>
</protein>
<gene>
    <name evidence="1" type="ORF">CES85_0367</name>
</gene>
<accession>A0A248UGG4</accession>
<evidence type="ECO:0000313" key="2">
    <source>
        <dbReference type="Proteomes" id="UP000215256"/>
    </source>
</evidence>